<dbReference type="SUPFAM" id="SSF56235">
    <property type="entry name" value="N-terminal nucleophile aminohydrolases (Ntn hydrolases)"/>
    <property type="match status" value="1"/>
</dbReference>
<protein>
    <recommendedName>
        <fullName evidence="3">Acylase</fullName>
    </recommendedName>
</protein>
<dbReference type="GO" id="GO:0016811">
    <property type="term" value="F:hydrolase activity, acting on carbon-nitrogen (but not peptide) bonds, in linear amides"/>
    <property type="evidence" value="ECO:0007669"/>
    <property type="project" value="InterPro"/>
</dbReference>
<dbReference type="GO" id="GO:0017000">
    <property type="term" value="P:antibiotic biosynthetic process"/>
    <property type="evidence" value="ECO:0007669"/>
    <property type="project" value="InterPro"/>
</dbReference>
<accession>A0A381Y0R4</accession>
<evidence type="ECO:0000256" key="1">
    <source>
        <dbReference type="ARBA" id="ARBA00006586"/>
    </source>
</evidence>
<reference evidence="2" key="1">
    <citation type="submission" date="2018-05" db="EMBL/GenBank/DDBJ databases">
        <authorList>
            <person name="Lanie J.A."/>
            <person name="Ng W.-L."/>
            <person name="Kazmierczak K.M."/>
            <person name="Andrzejewski T.M."/>
            <person name="Davidsen T.M."/>
            <person name="Wayne K.J."/>
            <person name="Tettelin H."/>
            <person name="Glass J.I."/>
            <person name="Rusch D."/>
            <person name="Podicherti R."/>
            <person name="Tsui H.-C.T."/>
            <person name="Winkler M.E."/>
        </authorList>
    </citation>
    <scope>NUCLEOTIDE SEQUENCE</scope>
</reference>
<dbReference type="Gene3D" id="1.10.439.10">
    <property type="entry name" value="Penicillin Amidohydrolase, domain 1"/>
    <property type="match status" value="1"/>
</dbReference>
<gene>
    <name evidence="2" type="ORF">METZ01_LOCUS123115</name>
</gene>
<dbReference type="InterPro" id="IPR023343">
    <property type="entry name" value="Penicillin_amidase_dom1"/>
</dbReference>
<evidence type="ECO:0008006" key="3">
    <source>
        <dbReference type="Google" id="ProtNLM"/>
    </source>
</evidence>
<dbReference type="AlphaFoldDB" id="A0A381Y0R4"/>
<feature type="non-terminal residue" evidence="2">
    <location>
        <position position="77"/>
    </location>
</feature>
<organism evidence="2">
    <name type="scientific">marine metagenome</name>
    <dbReference type="NCBI Taxonomy" id="408172"/>
    <lineage>
        <taxon>unclassified sequences</taxon>
        <taxon>metagenomes</taxon>
        <taxon>ecological metagenomes</taxon>
    </lineage>
</organism>
<evidence type="ECO:0000313" key="2">
    <source>
        <dbReference type="EMBL" id="SVA70261.1"/>
    </source>
</evidence>
<dbReference type="InterPro" id="IPR029055">
    <property type="entry name" value="Ntn_hydrolases_N"/>
</dbReference>
<dbReference type="Pfam" id="PF01804">
    <property type="entry name" value="Penicil_amidase"/>
    <property type="match status" value="1"/>
</dbReference>
<name>A0A381Y0R4_9ZZZZ</name>
<dbReference type="InterPro" id="IPR002692">
    <property type="entry name" value="S45"/>
</dbReference>
<comment type="similarity">
    <text evidence="1">Belongs to the peptidase S45 family.</text>
</comment>
<proteinExistence type="inferred from homology"/>
<sequence length="77" mass="8547">MKKFAILLAIAFSASTPSNPELAHWEAMTEDVTITRDDWGIAHVHGPTDAHAVFGMIYAQAEDDFNRIEVKFLNSQG</sequence>
<dbReference type="EMBL" id="UINC01016977">
    <property type="protein sequence ID" value="SVA70261.1"/>
    <property type="molecule type" value="Genomic_DNA"/>
</dbReference>